<protein>
    <submittedName>
        <fullName evidence="1">Thiol-disulfide oxidoreductase DCC family protein</fullName>
    </submittedName>
</protein>
<gene>
    <name evidence="1" type="ORF">ACFPOF_21600</name>
</gene>
<dbReference type="Pfam" id="PF04134">
    <property type="entry name" value="DCC1-like"/>
    <property type="match status" value="1"/>
</dbReference>
<dbReference type="EMBL" id="JBHSMI010000029">
    <property type="protein sequence ID" value="MFC5405346.1"/>
    <property type="molecule type" value="Genomic_DNA"/>
</dbReference>
<organism evidence="1 2">
    <name type="scientific">Cohnella soli</name>
    <dbReference type="NCBI Taxonomy" id="425005"/>
    <lineage>
        <taxon>Bacteria</taxon>
        <taxon>Bacillati</taxon>
        <taxon>Bacillota</taxon>
        <taxon>Bacilli</taxon>
        <taxon>Bacillales</taxon>
        <taxon>Paenibacillaceae</taxon>
        <taxon>Cohnella</taxon>
    </lineage>
</organism>
<evidence type="ECO:0000313" key="1">
    <source>
        <dbReference type="EMBL" id="MFC5405346.1"/>
    </source>
</evidence>
<comment type="caution">
    <text evidence="1">The sequence shown here is derived from an EMBL/GenBank/DDBJ whole genome shotgun (WGS) entry which is preliminary data.</text>
</comment>
<dbReference type="Proteomes" id="UP001596113">
    <property type="component" value="Unassembled WGS sequence"/>
</dbReference>
<keyword evidence="2" id="KW-1185">Reference proteome</keyword>
<dbReference type="InterPro" id="IPR052927">
    <property type="entry name" value="DCC_oxidoreductase"/>
</dbReference>
<accession>A0ABW0HYQ6</accession>
<evidence type="ECO:0000313" key="2">
    <source>
        <dbReference type="Proteomes" id="UP001596113"/>
    </source>
</evidence>
<name>A0ABW0HYQ6_9BACL</name>
<dbReference type="PANTHER" id="PTHR33639">
    <property type="entry name" value="THIOL-DISULFIDE OXIDOREDUCTASE DCC"/>
    <property type="match status" value="1"/>
</dbReference>
<dbReference type="RefSeq" id="WP_378136506.1">
    <property type="nucleotide sequence ID" value="NZ_JBHSMI010000029.1"/>
</dbReference>
<proteinExistence type="predicted"/>
<reference evidence="2" key="1">
    <citation type="journal article" date="2019" name="Int. J. Syst. Evol. Microbiol.">
        <title>The Global Catalogue of Microorganisms (GCM) 10K type strain sequencing project: providing services to taxonomists for standard genome sequencing and annotation.</title>
        <authorList>
            <consortium name="The Broad Institute Genomics Platform"/>
            <consortium name="The Broad Institute Genome Sequencing Center for Infectious Disease"/>
            <person name="Wu L."/>
            <person name="Ma J."/>
        </authorList>
    </citation>
    <scope>NUCLEOTIDE SEQUENCE [LARGE SCALE GENOMIC DNA]</scope>
    <source>
        <strain evidence="2">CGMCC 1.18575</strain>
    </source>
</reference>
<dbReference type="InterPro" id="IPR007263">
    <property type="entry name" value="DCC1-like"/>
</dbReference>
<sequence>MKQHVMDTKAFMYLLIDGECTLCHGLAQFVYKRDRAGRFRFVPLQSNVGRQLLEQGELPVNNPDTFVLIQDGRYYTKSGAALRVFRKLDGGWRLLYGLVVIPVKLRDKVYDGIARRRNRLFGRREVCKLPEAGLRERFIDTGEEVIE</sequence>
<dbReference type="PANTHER" id="PTHR33639:SF2">
    <property type="entry name" value="DUF393 DOMAIN-CONTAINING PROTEIN"/>
    <property type="match status" value="1"/>
</dbReference>